<dbReference type="Proteomes" id="UP001302274">
    <property type="component" value="Unassembled WGS sequence"/>
</dbReference>
<evidence type="ECO:0000256" key="8">
    <source>
        <dbReference type="ARBA" id="ARBA00022741"/>
    </source>
</evidence>
<evidence type="ECO:0000256" key="1">
    <source>
        <dbReference type="ARBA" id="ARBA00000085"/>
    </source>
</evidence>
<dbReference type="InterPro" id="IPR050398">
    <property type="entry name" value="HssS/ArlS-like"/>
</dbReference>
<evidence type="ECO:0000256" key="13">
    <source>
        <dbReference type="ARBA" id="ARBA00023136"/>
    </source>
</evidence>
<dbReference type="EC" id="2.7.13.3" evidence="3"/>
<keyword evidence="4" id="KW-1003">Cell membrane</keyword>
<dbReference type="InterPro" id="IPR003594">
    <property type="entry name" value="HATPase_dom"/>
</dbReference>
<evidence type="ECO:0000256" key="6">
    <source>
        <dbReference type="ARBA" id="ARBA00022679"/>
    </source>
</evidence>
<dbReference type="RefSeq" id="WP_323574797.1">
    <property type="nucleotide sequence ID" value="NZ_JAYGJQ010000001.1"/>
</dbReference>
<evidence type="ECO:0000256" key="14">
    <source>
        <dbReference type="SAM" id="Coils"/>
    </source>
</evidence>
<feature type="domain" description="HAMP" evidence="17">
    <location>
        <begin position="241"/>
        <end position="293"/>
    </location>
</feature>
<evidence type="ECO:0000259" key="16">
    <source>
        <dbReference type="PROSITE" id="PS50109"/>
    </source>
</evidence>
<evidence type="ECO:0000256" key="2">
    <source>
        <dbReference type="ARBA" id="ARBA00004651"/>
    </source>
</evidence>
<keyword evidence="11 15" id="KW-1133">Transmembrane helix</keyword>
<protein>
    <recommendedName>
        <fullName evidence="3">histidine kinase</fullName>
        <ecNumber evidence="3">2.7.13.3</ecNumber>
    </recommendedName>
</protein>
<dbReference type="InterPro" id="IPR005467">
    <property type="entry name" value="His_kinase_dom"/>
</dbReference>
<dbReference type="CDD" id="cd00082">
    <property type="entry name" value="HisKA"/>
    <property type="match status" value="1"/>
</dbReference>
<evidence type="ECO:0000259" key="17">
    <source>
        <dbReference type="PROSITE" id="PS50885"/>
    </source>
</evidence>
<dbReference type="InterPro" id="IPR036097">
    <property type="entry name" value="HisK_dim/P_sf"/>
</dbReference>
<keyword evidence="6" id="KW-0808">Transferase</keyword>
<keyword evidence="19" id="KW-1185">Reference proteome</keyword>
<comment type="subcellular location">
    <subcellularLocation>
        <location evidence="2">Cell membrane</location>
        <topology evidence="2">Multi-pass membrane protein</topology>
    </subcellularLocation>
</comment>
<evidence type="ECO:0000313" key="19">
    <source>
        <dbReference type="Proteomes" id="UP001302274"/>
    </source>
</evidence>
<dbReference type="SMART" id="SM00304">
    <property type="entry name" value="HAMP"/>
    <property type="match status" value="1"/>
</dbReference>
<dbReference type="Gene3D" id="3.30.565.10">
    <property type="entry name" value="Histidine kinase-like ATPase, C-terminal domain"/>
    <property type="match status" value="1"/>
</dbReference>
<dbReference type="PANTHER" id="PTHR45528">
    <property type="entry name" value="SENSOR HISTIDINE KINASE CPXA"/>
    <property type="match status" value="1"/>
</dbReference>
<dbReference type="EMBL" id="JAYGJQ010000001">
    <property type="protein sequence ID" value="MEA9355310.1"/>
    <property type="molecule type" value="Genomic_DNA"/>
</dbReference>
<sequence length="572" mass="64602">MHPLNTFPILKIWKNISISKKLYFVVGAMALLIIIELLTLRFAMSSLSALRAFVGGEASWSKAQKNAVYRFQRYVMTKDEWDYLAFGEALKIPDGDRRARVELQKTSPDMQAVREGFIQGHVHPADIESIVNLLRRFYWVSYIQEAVAAWSEGDRLLIELREVVWSYRKAVQDGVADTPGMEAHLDRVIEINNELTRVEEIFSRVLGEGSRWLESIVFVTLFILVITVESIGLTLTFFTSRSISRGLFGLNKLTEEFSHGNFDRRLNINTGDEIGQLTQSINTMGDMLQKSYQDLQQSHKELEIKVQQRTAELAEIANQNSELYQEAKNAVRMRDDFLSIASHELRTPLTALNLQFYLLERVTEDDEKTIDFDQMKKIIIRASLLTKKLSTLQEVLMDLAQLRLGKLEIKREMCDIIPIVTDCVSQLNSVATRGGSEITFESESSSIIGNVDCIRVGQVVTNLLSNAIKYGEGKAVQIKVFQKNEFAIVEVSDNGQGIPFNKQDQIFDRFERVNEDPAVSGLGLGLYISKQIVEAHRGSISVESNAGKGTKFIATFFLEKEVTLTTNGFAVG</sequence>
<dbReference type="PROSITE" id="PS50885">
    <property type="entry name" value="HAMP"/>
    <property type="match status" value="1"/>
</dbReference>
<keyword evidence="12" id="KW-0902">Two-component regulatory system</keyword>
<dbReference type="InterPro" id="IPR003660">
    <property type="entry name" value="HAMP_dom"/>
</dbReference>
<feature type="domain" description="Histidine kinase" evidence="16">
    <location>
        <begin position="340"/>
        <end position="560"/>
    </location>
</feature>
<feature type="transmembrane region" description="Helical" evidence="15">
    <location>
        <begin position="216"/>
        <end position="238"/>
    </location>
</feature>
<accession>A0ABU5VTI4</accession>
<comment type="caution">
    <text evidence="18">The sequence shown here is derived from an EMBL/GenBank/DDBJ whole genome shotgun (WGS) entry which is preliminary data.</text>
</comment>
<dbReference type="Gene3D" id="1.10.287.130">
    <property type="match status" value="1"/>
</dbReference>
<dbReference type="PROSITE" id="PS50109">
    <property type="entry name" value="HIS_KIN"/>
    <property type="match status" value="1"/>
</dbReference>
<keyword evidence="9" id="KW-0418">Kinase</keyword>
<dbReference type="Pfam" id="PF02518">
    <property type="entry name" value="HATPase_c"/>
    <property type="match status" value="1"/>
</dbReference>
<evidence type="ECO:0000256" key="15">
    <source>
        <dbReference type="SAM" id="Phobius"/>
    </source>
</evidence>
<keyword evidence="5" id="KW-0597">Phosphoprotein</keyword>
<evidence type="ECO:0000256" key="9">
    <source>
        <dbReference type="ARBA" id="ARBA00022777"/>
    </source>
</evidence>
<evidence type="ECO:0000256" key="12">
    <source>
        <dbReference type="ARBA" id="ARBA00023012"/>
    </source>
</evidence>
<keyword evidence="13 15" id="KW-0472">Membrane</keyword>
<dbReference type="SUPFAM" id="SSF47384">
    <property type="entry name" value="Homodimeric domain of signal transducing histidine kinase"/>
    <property type="match status" value="1"/>
</dbReference>
<dbReference type="InterPro" id="IPR004358">
    <property type="entry name" value="Sig_transdc_His_kin-like_C"/>
</dbReference>
<organism evidence="18 19">
    <name type="scientific">Bacteriovorax antarcticus</name>
    <dbReference type="NCBI Taxonomy" id="3088717"/>
    <lineage>
        <taxon>Bacteria</taxon>
        <taxon>Pseudomonadati</taxon>
        <taxon>Bdellovibrionota</taxon>
        <taxon>Bacteriovoracia</taxon>
        <taxon>Bacteriovoracales</taxon>
        <taxon>Bacteriovoracaceae</taxon>
        <taxon>Bacteriovorax</taxon>
    </lineage>
</organism>
<dbReference type="GO" id="GO:0005524">
    <property type="term" value="F:ATP binding"/>
    <property type="evidence" value="ECO:0007669"/>
    <property type="project" value="UniProtKB-KW"/>
</dbReference>
<evidence type="ECO:0000256" key="4">
    <source>
        <dbReference type="ARBA" id="ARBA00022475"/>
    </source>
</evidence>
<dbReference type="SUPFAM" id="SSF55874">
    <property type="entry name" value="ATPase domain of HSP90 chaperone/DNA topoisomerase II/histidine kinase"/>
    <property type="match status" value="1"/>
</dbReference>
<keyword evidence="7 15" id="KW-0812">Transmembrane</keyword>
<dbReference type="PRINTS" id="PR00344">
    <property type="entry name" value="BCTRLSENSOR"/>
</dbReference>
<feature type="coiled-coil region" evidence="14">
    <location>
        <begin position="292"/>
        <end position="333"/>
    </location>
</feature>
<dbReference type="SUPFAM" id="SSF158472">
    <property type="entry name" value="HAMP domain-like"/>
    <property type="match status" value="1"/>
</dbReference>
<evidence type="ECO:0000256" key="5">
    <source>
        <dbReference type="ARBA" id="ARBA00022553"/>
    </source>
</evidence>
<dbReference type="PANTHER" id="PTHR45528:SF1">
    <property type="entry name" value="SENSOR HISTIDINE KINASE CPXA"/>
    <property type="match status" value="1"/>
</dbReference>
<dbReference type="InterPro" id="IPR036890">
    <property type="entry name" value="HATPase_C_sf"/>
</dbReference>
<dbReference type="CDD" id="cd00075">
    <property type="entry name" value="HATPase"/>
    <property type="match status" value="1"/>
</dbReference>
<dbReference type="SMART" id="SM00387">
    <property type="entry name" value="HATPase_c"/>
    <property type="match status" value="1"/>
</dbReference>
<gene>
    <name evidence="18" type="ORF">SHI21_03820</name>
</gene>
<dbReference type="InterPro" id="IPR003661">
    <property type="entry name" value="HisK_dim/P_dom"/>
</dbReference>
<feature type="transmembrane region" description="Helical" evidence="15">
    <location>
        <begin position="22"/>
        <end position="43"/>
    </location>
</feature>
<evidence type="ECO:0000256" key="7">
    <source>
        <dbReference type="ARBA" id="ARBA00022692"/>
    </source>
</evidence>
<keyword evidence="14" id="KW-0175">Coiled coil</keyword>
<dbReference type="Pfam" id="PF00672">
    <property type="entry name" value="HAMP"/>
    <property type="match status" value="1"/>
</dbReference>
<dbReference type="CDD" id="cd06225">
    <property type="entry name" value="HAMP"/>
    <property type="match status" value="1"/>
</dbReference>
<evidence type="ECO:0000256" key="10">
    <source>
        <dbReference type="ARBA" id="ARBA00022840"/>
    </source>
</evidence>
<dbReference type="Pfam" id="PF00512">
    <property type="entry name" value="HisKA"/>
    <property type="match status" value="1"/>
</dbReference>
<evidence type="ECO:0000256" key="11">
    <source>
        <dbReference type="ARBA" id="ARBA00022989"/>
    </source>
</evidence>
<name>A0ABU5VTI4_9BACT</name>
<comment type="catalytic activity">
    <reaction evidence="1">
        <text>ATP + protein L-histidine = ADP + protein N-phospho-L-histidine.</text>
        <dbReference type="EC" id="2.7.13.3"/>
    </reaction>
</comment>
<keyword evidence="10 18" id="KW-0067">ATP-binding</keyword>
<keyword evidence="8" id="KW-0547">Nucleotide-binding</keyword>
<dbReference type="SMART" id="SM00388">
    <property type="entry name" value="HisKA"/>
    <property type="match status" value="1"/>
</dbReference>
<dbReference type="Gene3D" id="6.10.340.10">
    <property type="match status" value="1"/>
</dbReference>
<evidence type="ECO:0000256" key="3">
    <source>
        <dbReference type="ARBA" id="ARBA00012438"/>
    </source>
</evidence>
<reference evidence="18 19" key="1">
    <citation type="submission" date="2023-11" db="EMBL/GenBank/DDBJ databases">
        <title>A Novel Polar Bacteriovorax (B. antarcticus) Isolated from the Biocrust in Antarctica.</title>
        <authorList>
            <person name="Mun W."/>
            <person name="Choi S.Y."/>
            <person name="Mitchell R.J."/>
        </authorList>
    </citation>
    <scope>NUCLEOTIDE SEQUENCE [LARGE SCALE GENOMIC DNA]</scope>
    <source>
        <strain evidence="18 19">PP10</strain>
    </source>
</reference>
<proteinExistence type="predicted"/>
<evidence type="ECO:0000313" key="18">
    <source>
        <dbReference type="EMBL" id="MEA9355310.1"/>
    </source>
</evidence>